<sequence>MKIRQTDVYARWFRKLKDVQGKARINIALQRCKIAGEVVGDVKPVGDGVFEM</sequence>
<gene>
    <name evidence="1" type="ORF">V3M73_00190</name>
</gene>
<dbReference type="RefSeq" id="WP_240628678.1">
    <property type="nucleotide sequence ID" value="NZ_CP033903.1"/>
</dbReference>
<protein>
    <submittedName>
        <fullName evidence="1">Uncharacterized protein</fullName>
    </submittedName>
</protein>
<dbReference type="PANTHER" id="PTHR41791:SF1">
    <property type="entry name" value="SSL7039 PROTEIN"/>
    <property type="match status" value="1"/>
</dbReference>
<keyword evidence="2" id="KW-1185">Reference proteome</keyword>
<proteinExistence type="predicted"/>
<dbReference type="InterPro" id="IPR014056">
    <property type="entry name" value="TypeIITA-like_toxin_pred"/>
</dbReference>
<dbReference type="Proteomes" id="UP001555100">
    <property type="component" value="Unassembled WGS sequence"/>
</dbReference>
<dbReference type="PANTHER" id="PTHR41791">
    <property type="entry name" value="SSL7039 PROTEIN"/>
    <property type="match status" value="1"/>
</dbReference>
<comment type="caution">
    <text evidence="1">The sequence shown here is derived from an EMBL/GenBank/DDBJ whole genome shotgun (WGS) entry which is preliminary data.</text>
</comment>
<organism evidence="1 2">
    <name type="scientific">Trueperella pyogenes</name>
    <dbReference type="NCBI Taxonomy" id="1661"/>
    <lineage>
        <taxon>Bacteria</taxon>
        <taxon>Bacillati</taxon>
        <taxon>Actinomycetota</taxon>
        <taxon>Actinomycetes</taxon>
        <taxon>Actinomycetales</taxon>
        <taxon>Actinomycetaceae</taxon>
        <taxon>Trueperella</taxon>
    </lineage>
</organism>
<accession>A0ABV3N8B8</accession>
<reference evidence="1 2" key="1">
    <citation type="submission" date="2024-01" db="EMBL/GenBank/DDBJ databases">
        <title>Genomic analysis and antimicrobial resistance profiles of Trueperella pyogenes isolated from domestic and wild animals.</title>
        <authorList>
            <person name="Magossi G."/>
            <person name="Gzyl K.E."/>
            <person name="Holman D.B."/>
            <person name="Amat S."/>
        </authorList>
    </citation>
    <scope>NUCLEOTIDE SEQUENCE [LARGE SCALE GENOMIC DNA]</scope>
    <source>
        <strain evidence="1 2">1494</strain>
    </source>
</reference>
<name>A0ABV3N8B8_9ACTO</name>
<evidence type="ECO:0000313" key="2">
    <source>
        <dbReference type="Proteomes" id="UP001555100"/>
    </source>
</evidence>
<evidence type="ECO:0000313" key="1">
    <source>
        <dbReference type="EMBL" id="MEW6953447.1"/>
    </source>
</evidence>
<dbReference type="EMBL" id="JBAGNM010000001">
    <property type="protein sequence ID" value="MEW6953447.1"/>
    <property type="molecule type" value="Genomic_DNA"/>
</dbReference>